<sequence>MHPTLPDSQRWWRLESAIDDPNRASHILGVLRDADTYGDGGKWIERAADILRALCARPTLPSPSDDEAEKERKCRKVLEAAGVSYDDDARDRDLAISDLVAVWRALQTDPDAMEAARAYANTWPPSRSALASLVVDMAFSYAALALFPRNRIVAHHASSPPAVLVTSLGDAARAAARERATTEKWRFQGPTASCAGADDQFLLLHRGHDNYYERAVLVRVARGDAANGVGTLVGRMYREPPPESAFALGLLPAPTGASLPPPLRPYIGFVPVLLAAVLDAHDAHEGDLFPRCPDLWRRTPCTAVRSLMRVVASPAAIPPAVVRTHMDTAGALFGTHYAWLGAHELQALLAAAAGSHAASLARLAPAHTDPPMTTAVDGHDDGAMADESDQGRNHAANRMTRYDVATTARCDTTCPATLAAQSRAAIVRSGARVPLALLPAEVADPLAFDIWLAECAAADAAWNASSDDAPDVSASTQGADRLLDVASHWGVQPTTAQEREPYLLCGALAHVAVARGMRGGARFVPESVARVGLPLLTDDEHAAIATACAAPTLRHFLWMPDPAGLVDRVRDGHEWLSEIGSDLRFRRAVTEPVRALVVAANDTHNVRPNHPSAATAIEPRVQILVAIAALRSGLTDLQVDDLADAGAASTRLGPLAALFP</sequence>
<dbReference type="EMBL" id="KC977570">
    <property type="protein sequence ID" value="AGO83345.1"/>
    <property type="molecule type" value="Genomic_DNA"/>
</dbReference>
<protein>
    <submittedName>
        <fullName evidence="1">Uncharacterized protein</fullName>
    </submittedName>
</protein>
<organism evidence="1 2">
    <name type="scientific">Pandoravirus dulcis</name>
    <dbReference type="NCBI Taxonomy" id="1349409"/>
    <lineage>
        <taxon>Viruses</taxon>
        <taxon>Pandoravirus</taxon>
    </lineage>
</organism>
<proteinExistence type="predicted"/>
<dbReference type="RefSeq" id="YP_008320014.1">
    <property type="nucleotide sequence ID" value="NC_021858.1"/>
</dbReference>
<dbReference type="KEGG" id="vg:16511757"/>
<accession>S4VV92</accession>
<dbReference type="GeneID" id="16511757"/>
<reference evidence="1 2" key="1">
    <citation type="journal article" date="2013" name="Science">
        <title>Pandoraviruses: amoeba viruses with genomes up to 2.5 Mb reaching that of parasitic eukaryotes.</title>
        <authorList>
            <person name="Philippe N."/>
            <person name="Legendre M."/>
            <person name="Doutre G."/>
            <person name="Coute Y."/>
            <person name="Poirot O."/>
            <person name="Lescot M."/>
            <person name="Arslan D."/>
            <person name="Seltzer V."/>
            <person name="Bertaux L."/>
            <person name="Bruley C."/>
            <person name="Garin J."/>
            <person name="Claverie J.M."/>
            <person name="Abergel C."/>
        </authorList>
    </citation>
    <scope>NUCLEOTIDE SEQUENCE [LARGE SCALE GENOMIC DNA]</scope>
    <source>
        <strain evidence="1">Melbourne</strain>
    </source>
</reference>
<dbReference type="Proteomes" id="UP000201566">
    <property type="component" value="Segment"/>
</dbReference>
<evidence type="ECO:0000313" key="2">
    <source>
        <dbReference type="Proteomes" id="UP000201566"/>
    </source>
</evidence>
<gene>
    <name evidence="1" type="ORF">pdul_cds_1066</name>
</gene>
<name>S4VV92_9VIRU</name>
<evidence type="ECO:0000313" key="1">
    <source>
        <dbReference type="EMBL" id="AGO83345.1"/>
    </source>
</evidence>